<organism evidence="1 2">
    <name type="scientific">Candidatus Xenohaliotis californiensis</name>
    <dbReference type="NCBI Taxonomy" id="84677"/>
    <lineage>
        <taxon>Bacteria</taxon>
        <taxon>Pseudomonadati</taxon>
        <taxon>Pseudomonadota</taxon>
        <taxon>Alphaproteobacteria</taxon>
        <taxon>Rickettsiales</taxon>
        <taxon>Anaplasmataceae</taxon>
        <taxon>Candidatus Xenohaliotis</taxon>
    </lineage>
</organism>
<gene>
    <name evidence="1" type="ORF">CAXC1_180064</name>
</gene>
<dbReference type="EMBL" id="CAWVOK010000009">
    <property type="protein sequence ID" value="CAK8162556.1"/>
    <property type="molecule type" value="Genomic_DNA"/>
</dbReference>
<proteinExistence type="predicted"/>
<keyword evidence="2" id="KW-1185">Reference proteome</keyword>
<reference evidence="1 2" key="1">
    <citation type="submission" date="2024-01" db="EMBL/GenBank/DDBJ databases">
        <authorList>
            <person name="Kunselman E."/>
        </authorList>
    </citation>
    <scope>NUCLEOTIDE SEQUENCE [LARGE SCALE GENOMIC DNA]</scope>
    <source>
        <strain evidence="1">2 abalone samples</strain>
    </source>
</reference>
<evidence type="ECO:0000313" key="1">
    <source>
        <dbReference type="EMBL" id="CAK8162556.1"/>
    </source>
</evidence>
<evidence type="ECO:0000313" key="2">
    <source>
        <dbReference type="Proteomes" id="UP001314181"/>
    </source>
</evidence>
<sequence length="49" mass="5913">MFNILEVGEIRLDRFLYSNIQQNSLIFTYKLDINCLCISHNMNQRIFMV</sequence>
<name>A0ABM9N7J3_9RICK</name>
<accession>A0ABM9N7J3</accession>
<protein>
    <submittedName>
        <fullName evidence="1">Uncharacterized protein</fullName>
    </submittedName>
</protein>
<comment type="caution">
    <text evidence="1">The sequence shown here is derived from an EMBL/GenBank/DDBJ whole genome shotgun (WGS) entry which is preliminary data.</text>
</comment>
<dbReference type="Proteomes" id="UP001314181">
    <property type="component" value="Unassembled WGS sequence"/>
</dbReference>